<dbReference type="PANTHER" id="PTHR12259:SF1">
    <property type="entry name" value="GH21964P"/>
    <property type="match status" value="1"/>
</dbReference>
<sequence>NVRELYQKIADCFEIPVPTILFCTLNTHKIDMSQLLGGQIGLTDFIFAHVKG</sequence>
<dbReference type="InterPro" id="IPR056814">
    <property type="entry name" value="GIPC1-3_GH1"/>
</dbReference>
<keyword evidence="4" id="KW-1185">Reference proteome</keyword>
<dbReference type="Proteomes" id="UP000663873">
    <property type="component" value="Unassembled WGS sequence"/>
</dbReference>
<evidence type="ECO:0000313" key="4">
    <source>
        <dbReference type="Proteomes" id="UP000663873"/>
    </source>
</evidence>
<name>A0A821XYS7_9BILA</name>
<evidence type="ECO:0000313" key="3">
    <source>
        <dbReference type="EMBL" id="CAF4966889.1"/>
    </source>
</evidence>
<feature type="domain" description="GIPC1-3 GH1" evidence="1">
    <location>
        <begin position="1"/>
        <end position="48"/>
    </location>
</feature>
<protein>
    <recommendedName>
        <fullName evidence="1">GIPC1-3 GH1 domain-containing protein</fullName>
    </recommendedName>
</protein>
<dbReference type="EMBL" id="CAJOBP010092861">
    <property type="protein sequence ID" value="CAF4953042.1"/>
    <property type="molecule type" value="Genomic_DNA"/>
</dbReference>
<accession>A0A821XYS7</accession>
<reference evidence="2" key="1">
    <citation type="submission" date="2021-02" db="EMBL/GenBank/DDBJ databases">
        <authorList>
            <person name="Nowell W R."/>
        </authorList>
    </citation>
    <scope>NUCLEOTIDE SEQUENCE</scope>
</reference>
<comment type="caution">
    <text evidence="2">The sequence shown here is derived from an EMBL/GenBank/DDBJ whole genome shotgun (WGS) entry which is preliminary data.</text>
</comment>
<dbReference type="EMBL" id="CAJOBP010097644">
    <property type="protein sequence ID" value="CAF4966889.1"/>
    <property type="molecule type" value="Genomic_DNA"/>
</dbReference>
<dbReference type="Pfam" id="PF25083">
    <property type="entry name" value="GIPC1_GH1"/>
    <property type="match status" value="1"/>
</dbReference>
<dbReference type="InterPro" id="IPR017379">
    <property type="entry name" value="GIPC1/2/3"/>
</dbReference>
<dbReference type="PANTHER" id="PTHR12259">
    <property type="entry name" value="RGS-GAIP INTERACTING PROTEIN GIPC"/>
    <property type="match status" value="1"/>
</dbReference>
<feature type="non-terminal residue" evidence="2">
    <location>
        <position position="1"/>
    </location>
</feature>
<proteinExistence type="predicted"/>
<organism evidence="2 4">
    <name type="scientific">Rotaria socialis</name>
    <dbReference type="NCBI Taxonomy" id="392032"/>
    <lineage>
        <taxon>Eukaryota</taxon>
        <taxon>Metazoa</taxon>
        <taxon>Spiralia</taxon>
        <taxon>Gnathifera</taxon>
        <taxon>Rotifera</taxon>
        <taxon>Eurotatoria</taxon>
        <taxon>Bdelloidea</taxon>
        <taxon>Philodinida</taxon>
        <taxon>Philodinidae</taxon>
        <taxon>Rotaria</taxon>
    </lineage>
</organism>
<evidence type="ECO:0000313" key="2">
    <source>
        <dbReference type="EMBL" id="CAF4953042.1"/>
    </source>
</evidence>
<dbReference type="AlphaFoldDB" id="A0A821XYS7"/>
<gene>
    <name evidence="2" type="ORF">UJA718_LOCUS47851</name>
    <name evidence="3" type="ORF">UJA718_LOCUS48544</name>
</gene>
<evidence type="ECO:0000259" key="1">
    <source>
        <dbReference type="Pfam" id="PF25083"/>
    </source>
</evidence>
<feature type="non-terminal residue" evidence="2">
    <location>
        <position position="52"/>
    </location>
</feature>